<dbReference type="NCBIfam" id="NF000756">
    <property type="entry name" value="PRK00047.1"/>
    <property type="match status" value="1"/>
</dbReference>
<evidence type="ECO:0000313" key="15">
    <source>
        <dbReference type="Proteomes" id="UP001320245"/>
    </source>
</evidence>
<dbReference type="Pfam" id="PF02782">
    <property type="entry name" value="FGGY_C"/>
    <property type="match status" value="1"/>
</dbReference>
<dbReference type="InterPro" id="IPR005999">
    <property type="entry name" value="Glycerol_kin"/>
</dbReference>
<dbReference type="NCBIfam" id="TIGR01311">
    <property type="entry name" value="glycerol_kin"/>
    <property type="match status" value="1"/>
</dbReference>
<keyword evidence="7" id="KW-0319">Glycerol metabolism</keyword>
<evidence type="ECO:0000259" key="13">
    <source>
        <dbReference type="Pfam" id="PF02782"/>
    </source>
</evidence>
<comment type="caution">
    <text evidence="14">The sequence shown here is derived from an EMBL/GenBank/DDBJ whole genome shotgun (WGS) entry which is preliminary data.</text>
</comment>
<dbReference type="InterPro" id="IPR042018">
    <property type="entry name" value="GK1-3_metazoan-type"/>
</dbReference>
<dbReference type="PANTHER" id="PTHR10196">
    <property type="entry name" value="SUGAR KINASE"/>
    <property type="match status" value="1"/>
</dbReference>
<evidence type="ECO:0000256" key="4">
    <source>
        <dbReference type="ARBA" id="ARBA00022679"/>
    </source>
</evidence>
<dbReference type="GO" id="GO:0005524">
    <property type="term" value="F:ATP binding"/>
    <property type="evidence" value="ECO:0007669"/>
    <property type="project" value="UniProtKB-KW"/>
</dbReference>
<feature type="domain" description="Carbohydrate kinase FGGY N-terminal" evidence="12">
    <location>
        <begin position="90"/>
        <end position="345"/>
    </location>
</feature>
<dbReference type="SUPFAM" id="SSF53067">
    <property type="entry name" value="Actin-like ATPase domain"/>
    <property type="match status" value="2"/>
</dbReference>
<dbReference type="GO" id="GO:0006071">
    <property type="term" value="P:glycerol metabolic process"/>
    <property type="evidence" value="ECO:0007669"/>
    <property type="project" value="UniProtKB-KW"/>
</dbReference>
<dbReference type="GO" id="GO:0004370">
    <property type="term" value="F:glycerol kinase activity"/>
    <property type="evidence" value="ECO:0007669"/>
    <property type="project" value="UniProtKB-EC"/>
</dbReference>
<dbReference type="FunFam" id="3.30.420.40:FF:000085">
    <property type="entry name" value="Glycerol kinase 2"/>
    <property type="match status" value="1"/>
</dbReference>
<evidence type="ECO:0000256" key="10">
    <source>
        <dbReference type="RuleBase" id="RU003733"/>
    </source>
</evidence>
<dbReference type="InterPro" id="IPR018483">
    <property type="entry name" value="Carb_kinase_FGGY_CS"/>
</dbReference>
<feature type="domain" description="Carbohydrate kinase FGGY C-terminal" evidence="13">
    <location>
        <begin position="355"/>
        <end position="545"/>
    </location>
</feature>
<comment type="pathway">
    <text evidence="1">Polyol metabolism; glycerol degradation via glycerol kinase pathway; sn-glycerol 3-phosphate from glycerol: step 1/1.</text>
</comment>
<comment type="similarity">
    <text evidence="2 10">Belongs to the FGGY kinase family.</text>
</comment>
<dbReference type="Pfam" id="PF00370">
    <property type="entry name" value="FGGY_N"/>
    <property type="match status" value="1"/>
</dbReference>
<dbReference type="GO" id="GO:0006641">
    <property type="term" value="P:triglyceride metabolic process"/>
    <property type="evidence" value="ECO:0007669"/>
    <property type="project" value="TreeGrafter"/>
</dbReference>
<dbReference type="EC" id="2.7.1.30" evidence="3"/>
<dbReference type="GO" id="GO:0046167">
    <property type="term" value="P:glycerol-3-phosphate biosynthetic process"/>
    <property type="evidence" value="ECO:0007669"/>
    <property type="project" value="TreeGrafter"/>
</dbReference>
<evidence type="ECO:0000256" key="11">
    <source>
        <dbReference type="SAM" id="MobiDB-lite"/>
    </source>
</evidence>
<keyword evidence="4 10" id="KW-0808">Transferase</keyword>
<gene>
    <name evidence="14" type="primary">GUT1</name>
    <name evidence="14" type="ORF">SLS53_007011</name>
</gene>
<dbReference type="EMBL" id="JAJSPL020000033">
    <property type="protein sequence ID" value="KAK7736579.1"/>
    <property type="molecule type" value="Genomic_DNA"/>
</dbReference>
<dbReference type="InterPro" id="IPR018485">
    <property type="entry name" value="FGGY_C"/>
</dbReference>
<evidence type="ECO:0000256" key="2">
    <source>
        <dbReference type="ARBA" id="ARBA00009156"/>
    </source>
</evidence>
<dbReference type="AlphaFoldDB" id="A0AAN9U276"/>
<dbReference type="GO" id="GO:0005739">
    <property type="term" value="C:mitochondrion"/>
    <property type="evidence" value="ECO:0007669"/>
    <property type="project" value="TreeGrafter"/>
</dbReference>
<evidence type="ECO:0000256" key="5">
    <source>
        <dbReference type="ARBA" id="ARBA00022741"/>
    </source>
</evidence>
<evidence type="ECO:0000256" key="6">
    <source>
        <dbReference type="ARBA" id="ARBA00022777"/>
    </source>
</evidence>
<dbReference type="CDD" id="cd07792">
    <property type="entry name" value="ASKHA_NBD_FGGY_GK1-3-like"/>
    <property type="match status" value="1"/>
</dbReference>
<name>A0AAN9U276_9PEZI</name>
<protein>
    <recommendedName>
        <fullName evidence="3">glycerol kinase</fullName>
        <ecNumber evidence="3">2.7.1.30</ecNumber>
    </recommendedName>
    <alternativeName>
        <fullName evidence="9">ATP:glycerol 3-phosphotransferase</fullName>
    </alternativeName>
</protein>
<dbReference type="Gene3D" id="3.30.420.40">
    <property type="match status" value="2"/>
</dbReference>
<organism evidence="14 15">
    <name type="scientific">Cytospora paraplurivora</name>
    <dbReference type="NCBI Taxonomy" id="2898453"/>
    <lineage>
        <taxon>Eukaryota</taxon>
        <taxon>Fungi</taxon>
        <taxon>Dikarya</taxon>
        <taxon>Ascomycota</taxon>
        <taxon>Pezizomycotina</taxon>
        <taxon>Sordariomycetes</taxon>
        <taxon>Sordariomycetidae</taxon>
        <taxon>Diaporthales</taxon>
        <taxon>Cytosporaceae</taxon>
        <taxon>Cytospora</taxon>
    </lineage>
</organism>
<dbReference type="PROSITE" id="PS00933">
    <property type="entry name" value="FGGY_KINASES_1"/>
    <property type="match status" value="1"/>
</dbReference>
<keyword evidence="5" id="KW-0547">Nucleotide-binding</keyword>
<dbReference type="FunFam" id="3.30.420.40:FF:000086">
    <property type="entry name" value="Glycerol kinase"/>
    <property type="match status" value="1"/>
</dbReference>
<dbReference type="PANTHER" id="PTHR10196:SF69">
    <property type="entry name" value="GLYCEROL KINASE"/>
    <property type="match status" value="1"/>
</dbReference>
<proteinExistence type="inferred from homology"/>
<dbReference type="InterPro" id="IPR043129">
    <property type="entry name" value="ATPase_NBD"/>
</dbReference>
<evidence type="ECO:0000256" key="1">
    <source>
        <dbReference type="ARBA" id="ARBA00005190"/>
    </source>
</evidence>
<evidence type="ECO:0000256" key="8">
    <source>
        <dbReference type="ARBA" id="ARBA00022840"/>
    </source>
</evidence>
<reference evidence="14 15" key="1">
    <citation type="journal article" date="2023" name="PLoS ONE">
        <title>Cytospora paraplurivora sp. nov. isolated from orchards with fruit tree decline syndrome in Ontario, Canada.</title>
        <authorList>
            <person name="Ilyukhin E."/>
            <person name="Nguyen H.D.T."/>
            <person name="Castle A.J."/>
            <person name="Ellouze W."/>
        </authorList>
    </citation>
    <scope>NUCLEOTIDE SEQUENCE [LARGE SCALE GENOMIC DNA]</scope>
    <source>
        <strain evidence="14 15">FDS-564</strain>
    </source>
</reference>
<accession>A0AAN9U276</accession>
<dbReference type="InterPro" id="IPR018484">
    <property type="entry name" value="FGGY_N"/>
</dbReference>
<dbReference type="Proteomes" id="UP001320245">
    <property type="component" value="Unassembled WGS sequence"/>
</dbReference>
<keyword evidence="15" id="KW-1185">Reference proteome</keyword>
<evidence type="ECO:0000256" key="7">
    <source>
        <dbReference type="ARBA" id="ARBA00022798"/>
    </source>
</evidence>
<sequence length="600" mass="65830">MLTTATRKANRMKVGLRESRRQRYSQDIGTISLEGTPIDEKPEAIAVEFVENRSPPVTPTPGVRERPAHEHLPTGIEETEDVKREELFVGSIDQGTTSSRFLIFNTEGEPVANYQIEFDNHYPESGWHEHDPMELLTSVQECIEGAMGQFAEKGFTAKNIRSIGLTNQRETTVVWDKTTGEPLYNAIVWPDTRTTNLVRELKHRPGAEDLREICGLPLSTYPSSVKLMWLVKNVPAVKEAYEESRLAFGTVDSWLIYKLNGGAEAEKPVHVTDSTNASRTMFMNIHTMKYDEKLLSFFDIDPSKCTFPKIVPSSDAKAFGKIGTGSLKGTPIAGCLGDQSSALVGQCGFQPGQAKNTYGTGCFLLYNVGTEPVISKAGLLATVAYDFGNGQKPVYALEGSVAVAGAGVKFLINNMGFFERSDQIEEVAASVSDNGGVVFVTAFSGLFAPYWIDDAKGTIFGMTQHTKKGHIARATLEATCYQTQAILDAMEKDSGKKLQILAVDGGLSNSDLCMQTQADVSGIPVDRPAMRETTALGAAIAAGFATGVWRGQDELSQVNKKNRKLFEPSVSREHSAKMFKKWEQAVEMSKGWVQDQWQCD</sequence>
<evidence type="ECO:0000256" key="9">
    <source>
        <dbReference type="ARBA" id="ARBA00043149"/>
    </source>
</evidence>
<dbReference type="PROSITE" id="PS00445">
    <property type="entry name" value="FGGY_KINASES_2"/>
    <property type="match status" value="1"/>
</dbReference>
<evidence type="ECO:0000313" key="14">
    <source>
        <dbReference type="EMBL" id="KAK7736579.1"/>
    </source>
</evidence>
<evidence type="ECO:0000259" key="12">
    <source>
        <dbReference type="Pfam" id="PF00370"/>
    </source>
</evidence>
<keyword evidence="8" id="KW-0067">ATP-binding</keyword>
<feature type="region of interest" description="Disordered" evidence="11">
    <location>
        <begin position="1"/>
        <end position="21"/>
    </location>
</feature>
<evidence type="ECO:0000256" key="3">
    <source>
        <dbReference type="ARBA" id="ARBA00012099"/>
    </source>
</evidence>
<keyword evidence="6 10" id="KW-0418">Kinase</keyword>